<dbReference type="GO" id="GO:0006303">
    <property type="term" value="P:double-strand break repair via nonhomologous end joining"/>
    <property type="evidence" value="ECO:0007669"/>
    <property type="project" value="TreeGrafter"/>
</dbReference>
<evidence type="ECO:0000256" key="10">
    <source>
        <dbReference type="ARBA" id="ARBA00022801"/>
    </source>
</evidence>
<comment type="subcellular location">
    <subcellularLocation>
        <location evidence="3">Chromosome</location>
    </subcellularLocation>
    <subcellularLocation>
        <location evidence="2 16">Nucleus</location>
    </subcellularLocation>
</comment>
<dbReference type="Pfam" id="PF04152">
    <property type="entry name" value="Mre11_DNA_bind"/>
    <property type="match status" value="1"/>
</dbReference>
<feature type="domain" description="Mre11 DNA-binding" evidence="20">
    <location>
        <begin position="288"/>
        <end position="459"/>
    </location>
</feature>
<dbReference type="InterPro" id="IPR003701">
    <property type="entry name" value="Mre11"/>
</dbReference>
<dbReference type="GO" id="GO:0030145">
    <property type="term" value="F:manganese ion binding"/>
    <property type="evidence" value="ECO:0007669"/>
    <property type="project" value="UniProtKB-UniRule"/>
</dbReference>
<dbReference type="PANTHER" id="PTHR10139">
    <property type="entry name" value="DOUBLE-STRAND BREAK REPAIR PROTEIN MRE11"/>
    <property type="match status" value="1"/>
</dbReference>
<dbReference type="AlphaFoldDB" id="A0A1Y1Y4K8"/>
<dbReference type="InterPro" id="IPR007281">
    <property type="entry name" value="Mre11_DNA-bd"/>
</dbReference>
<dbReference type="GO" id="GO:0000723">
    <property type="term" value="P:telomere maintenance"/>
    <property type="evidence" value="ECO:0007669"/>
    <property type="project" value="TreeGrafter"/>
</dbReference>
<dbReference type="FunCoup" id="A0A1Y1Y4K8">
    <property type="interactions" value="900"/>
</dbReference>
<dbReference type="InterPro" id="IPR038487">
    <property type="entry name" value="Mre11_capping_dom"/>
</dbReference>
<dbReference type="CDD" id="cd00840">
    <property type="entry name" value="MPP_Mre11_N"/>
    <property type="match status" value="1"/>
</dbReference>
<dbReference type="PANTHER" id="PTHR10139:SF1">
    <property type="entry name" value="DOUBLE-STRAND BREAK REPAIR PROTEIN MRE11"/>
    <property type="match status" value="1"/>
</dbReference>
<dbReference type="GO" id="GO:0030870">
    <property type="term" value="C:Mre11 complex"/>
    <property type="evidence" value="ECO:0007669"/>
    <property type="project" value="UniProtKB-UniRule"/>
</dbReference>
<proteinExistence type="inferred from homology"/>
<evidence type="ECO:0000256" key="13">
    <source>
        <dbReference type="ARBA" id="ARBA00023211"/>
    </source>
</evidence>
<name>A0A1Y1Y4K8_9FUNG</name>
<keyword evidence="14 16" id="KW-0539">Nucleus</keyword>
<keyword evidence="12 16" id="KW-0234">DNA repair</keyword>
<comment type="cofactor">
    <cofactor evidence="1 16">
        <name>Mn(2+)</name>
        <dbReference type="ChEBI" id="CHEBI:29035"/>
    </cofactor>
</comment>
<evidence type="ECO:0000256" key="16">
    <source>
        <dbReference type="PIRNR" id="PIRNR000882"/>
    </source>
</evidence>
<evidence type="ECO:0000256" key="6">
    <source>
        <dbReference type="ARBA" id="ARBA00022722"/>
    </source>
</evidence>
<keyword evidence="15 16" id="KW-0469">Meiosis</keyword>
<dbReference type="GO" id="GO:0000014">
    <property type="term" value="F:single-stranded DNA endodeoxyribonuclease activity"/>
    <property type="evidence" value="ECO:0007669"/>
    <property type="project" value="TreeGrafter"/>
</dbReference>
<feature type="compositionally biased region" description="Low complexity" evidence="19">
    <location>
        <begin position="563"/>
        <end position="574"/>
    </location>
</feature>
<dbReference type="GO" id="GO:0000724">
    <property type="term" value="P:double-strand break repair via homologous recombination"/>
    <property type="evidence" value="ECO:0007669"/>
    <property type="project" value="TreeGrafter"/>
</dbReference>
<feature type="region of interest" description="Disordered" evidence="19">
    <location>
        <begin position="512"/>
        <end position="675"/>
    </location>
</feature>
<evidence type="ECO:0000256" key="8">
    <source>
        <dbReference type="ARBA" id="ARBA00022759"/>
    </source>
</evidence>
<evidence type="ECO:0000256" key="11">
    <source>
        <dbReference type="ARBA" id="ARBA00022839"/>
    </source>
</evidence>
<keyword evidence="6 16" id="KW-0540">Nuclease</keyword>
<dbReference type="GO" id="GO:0042138">
    <property type="term" value="P:meiotic DNA double-strand break formation"/>
    <property type="evidence" value="ECO:0007669"/>
    <property type="project" value="TreeGrafter"/>
</dbReference>
<evidence type="ECO:0000256" key="9">
    <source>
        <dbReference type="ARBA" id="ARBA00022763"/>
    </source>
</evidence>
<evidence type="ECO:0000256" key="18">
    <source>
        <dbReference type="RuleBase" id="RU003447"/>
    </source>
</evidence>
<feature type="compositionally biased region" description="Polar residues" evidence="19">
    <location>
        <begin position="631"/>
        <end position="648"/>
    </location>
</feature>
<dbReference type="Gene3D" id="3.30.110.110">
    <property type="entry name" value="Mre11, capping domain"/>
    <property type="match status" value="1"/>
</dbReference>
<dbReference type="GO" id="GO:0031573">
    <property type="term" value="P:mitotic intra-S DNA damage checkpoint signaling"/>
    <property type="evidence" value="ECO:0007669"/>
    <property type="project" value="TreeGrafter"/>
</dbReference>
<keyword evidence="11 16" id="KW-0269">Exonuclease</keyword>
<dbReference type="Gene3D" id="3.60.21.10">
    <property type="match status" value="1"/>
</dbReference>
<evidence type="ECO:0000256" key="7">
    <source>
        <dbReference type="ARBA" id="ARBA00022723"/>
    </source>
</evidence>
<keyword evidence="10 16" id="KW-0378">Hydrolase</keyword>
<evidence type="ECO:0000256" key="3">
    <source>
        <dbReference type="ARBA" id="ARBA00004286"/>
    </source>
</evidence>
<dbReference type="Proteomes" id="UP000193498">
    <property type="component" value="Unassembled WGS sequence"/>
</dbReference>
<dbReference type="OrthoDB" id="30417at2759"/>
<keyword evidence="9 16" id="KW-0227">DNA damage</keyword>
<organism evidence="21 22">
    <name type="scientific">Basidiobolus meristosporus CBS 931.73</name>
    <dbReference type="NCBI Taxonomy" id="1314790"/>
    <lineage>
        <taxon>Eukaryota</taxon>
        <taxon>Fungi</taxon>
        <taxon>Fungi incertae sedis</taxon>
        <taxon>Zoopagomycota</taxon>
        <taxon>Entomophthoromycotina</taxon>
        <taxon>Basidiobolomycetes</taxon>
        <taxon>Basidiobolales</taxon>
        <taxon>Basidiobolaceae</taxon>
        <taxon>Basidiobolus</taxon>
    </lineage>
</organism>
<evidence type="ECO:0000256" key="17">
    <source>
        <dbReference type="PIRSR" id="PIRSR000882-1"/>
    </source>
</evidence>
<comment type="caution">
    <text evidence="21">The sequence shown here is derived from an EMBL/GenBank/DDBJ whole genome shotgun (WGS) entry which is preliminary data.</text>
</comment>
<dbReference type="GO" id="GO:0007095">
    <property type="term" value="P:mitotic G2 DNA damage checkpoint signaling"/>
    <property type="evidence" value="ECO:0007669"/>
    <property type="project" value="TreeGrafter"/>
</dbReference>
<feature type="active site" description="Proton donor" evidence="17">
    <location>
        <position position="123"/>
    </location>
</feature>
<evidence type="ECO:0000256" key="1">
    <source>
        <dbReference type="ARBA" id="ARBA00001936"/>
    </source>
</evidence>
<evidence type="ECO:0000256" key="14">
    <source>
        <dbReference type="ARBA" id="ARBA00023242"/>
    </source>
</evidence>
<keyword evidence="13 16" id="KW-0464">Manganese</keyword>
<evidence type="ECO:0000313" key="21">
    <source>
        <dbReference type="EMBL" id="ORX92889.1"/>
    </source>
</evidence>
<evidence type="ECO:0000313" key="22">
    <source>
        <dbReference type="Proteomes" id="UP000193498"/>
    </source>
</evidence>
<gene>
    <name evidence="21" type="ORF">K493DRAFT_285306</name>
</gene>
<comment type="similarity">
    <text evidence="4 16 18">Belongs to the MRE11/RAD32 family.</text>
</comment>
<keyword evidence="22" id="KW-1185">Reference proteome</keyword>
<dbReference type="Pfam" id="PF00149">
    <property type="entry name" value="Metallophos"/>
    <property type="match status" value="1"/>
</dbReference>
<evidence type="ECO:0000256" key="4">
    <source>
        <dbReference type="ARBA" id="ARBA00009028"/>
    </source>
</evidence>
<dbReference type="GO" id="GO:0035861">
    <property type="term" value="C:site of double-strand break"/>
    <property type="evidence" value="ECO:0007669"/>
    <property type="project" value="TreeGrafter"/>
</dbReference>
<evidence type="ECO:0000256" key="19">
    <source>
        <dbReference type="SAM" id="MobiDB-lite"/>
    </source>
</evidence>
<dbReference type="InterPro" id="IPR004843">
    <property type="entry name" value="Calcineurin-like_PHP"/>
</dbReference>
<evidence type="ECO:0000259" key="20">
    <source>
        <dbReference type="SMART" id="SM01347"/>
    </source>
</evidence>
<evidence type="ECO:0000256" key="15">
    <source>
        <dbReference type="ARBA" id="ARBA00023254"/>
    </source>
</evidence>
<dbReference type="STRING" id="1314790.A0A1Y1Y4K8"/>
<evidence type="ECO:0000256" key="5">
    <source>
        <dbReference type="ARBA" id="ARBA00022454"/>
    </source>
</evidence>
<dbReference type="PIRSF" id="PIRSF000882">
    <property type="entry name" value="DSB_repair_MRE11"/>
    <property type="match status" value="1"/>
</dbReference>
<dbReference type="InterPro" id="IPR041796">
    <property type="entry name" value="Mre11_N"/>
</dbReference>
<feature type="compositionally biased region" description="Basic residues" evidence="19">
    <location>
        <begin position="550"/>
        <end position="562"/>
    </location>
</feature>
<dbReference type="InterPro" id="IPR029052">
    <property type="entry name" value="Metallo-depent_PP-like"/>
</dbReference>
<dbReference type="EMBL" id="MCFE01000254">
    <property type="protein sequence ID" value="ORX92889.1"/>
    <property type="molecule type" value="Genomic_DNA"/>
</dbReference>
<accession>A0A1Y1Y4K8</accession>
<evidence type="ECO:0000256" key="12">
    <source>
        <dbReference type="ARBA" id="ARBA00023204"/>
    </source>
</evidence>
<comment type="function">
    <text evidence="16">Core component of the MRN complex, which plays a central role in double-strand break (DSB) repair, DNA recombination, maintenance of telomere integrity and meiosis. The MRN complex is involved in the repair of DNA double-strand breaks (DSBs) via homologous recombination (HR), an error-free mechanism which primarily occurs during S and G2 phases. The complex (1) mediates the end resection of damaged DNA, which generates proper single-stranded DNA, a key initial steps in HR, and is (2) required for the recruitment of other repair factors and efficient activation of ATM and ATR upon DNA damage. Within the MRN complex, MRE11 possesses both single-strand endonuclease activity and double-strand-specific 3'-5' exonuclease activity. MRE11 first endonucleolytically cleaves the 5' strand at DNA DSB ends to prevent non-homologous end joining (NHEJ) and licence HR. It then generates a single-stranded DNA gap via 3' to 5' exonucleolytic degradation, which is required for single-strand invasion and recombination.</text>
</comment>
<protein>
    <recommendedName>
        <fullName evidence="16">Double-strand break repair protein</fullName>
    </recommendedName>
</protein>
<keyword evidence="5" id="KW-0158">Chromosome</keyword>
<dbReference type="GO" id="GO:0097552">
    <property type="term" value="P:mitochondrial double-strand break repair via homologous recombination"/>
    <property type="evidence" value="ECO:0007669"/>
    <property type="project" value="TreeGrafter"/>
</dbReference>
<dbReference type="NCBIfam" id="TIGR00583">
    <property type="entry name" value="mre11"/>
    <property type="match status" value="1"/>
</dbReference>
<keyword evidence="7" id="KW-0479">Metal-binding</keyword>
<dbReference type="GO" id="GO:0008296">
    <property type="term" value="F:3'-5'-DNA exonuclease activity"/>
    <property type="evidence" value="ECO:0007669"/>
    <property type="project" value="InterPro"/>
</dbReference>
<keyword evidence="8 16" id="KW-0255">Endonuclease</keyword>
<feature type="compositionally biased region" description="Basic residues" evidence="19">
    <location>
        <begin position="575"/>
        <end position="584"/>
    </location>
</feature>
<reference evidence="21 22" key="1">
    <citation type="submission" date="2016-07" db="EMBL/GenBank/DDBJ databases">
        <title>Pervasive Adenine N6-methylation of Active Genes in Fungi.</title>
        <authorList>
            <consortium name="DOE Joint Genome Institute"/>
            <person name="Mondo S.J."/>
            <person name="Dannebaum R.O."/>
            <person name="Kuo R.C."/>
            <person name="Labutti K."/>
            <person name="Haridas S."/>
            <person name="Kuo A."/>
            <person name="Salamov A."/>
            <person name="Ahrendt S.R."/>
            <person name="Lipzen A."/>
            <person name="Sullivan W."/>
            <person name="Andreopoulos W.B."/>
            <person name="Clum A."/>
            <person name="Lindquist E."/>
            <person name="Daum C."/>
            <person name="Ramamoorthy G.K."/>
            <person name="Gryganskyi A."/>
            <person name="Culley D."/>
            <person name="Magnuson J.K."/>
            <person name="James T.Y."/>
            <person name="O'Malley M.A."/>
            <person name="Stajich J.E."/>
            <person name="Spatafora J.W."/>
            <person name="Visel A."/>
            <person name="Grigoriev I.V."/>
        </authorList>
    </citation>
    <scope>NUCLEOTIDE SEQUENCE [LARGE SCALE GENOMIC DNA]</scope>
    <source>
        <strain evidence="21 22">CBS 931.73</strain>
    </source>
</reference>
<dbReference type="InParanoid" id="A0A1Y1Y4K8"/>
<feature type="compositionally biased region" description="Basic and acidic residues" evidence="19">
    <location>
        <begin position="512"/>
        <end position="533"/>
    </location>
</feature>
<evidence type="ECO:0000256" key="2">
    <source>
        <dbReference type="ARBA" id="ARBA00004123"/>
    </source>
</evidence>
<dbReference type="FunFam" id="3.60.21.10:FF:000011">
    <property type="entry name" value="Double-strand break repair protein"/>
    <property type="match status" value="1"/>
</dbReference>
<dbReference type="SMART" id="SM01347">
    <property type="entry name" value="Mre11_DNA_bind"/>
    <property type="match status" value="1"/>
</dbReference>
<dbReference type="SUPFAM" id="SSF56300">
    <property type="entry name" value="Metallo-dependent phosphatases"/>
    <property type="match status" value="1"/>
</dbReference>
<sequence length="675" mass="76716">MLPPEDTFRILIATDNHLGYLEKDPIRGKDSFTAFEEILKLARREQVDFILLGGDLFHENKPSRKTLYQTMALLREYCMGDKPCKMEYLSDQSVNFPDRFATVNYQDPNYNVSIPVFSIHGNHDDPSGDGNLAALDLLSVSGLVNYFGRAKEVDEITISPILLRKGNSRLALYGLGNIRDERLHRTFIQKKVKILRPRKSSDVWFNLMVLHQNRIAHGATNYIPESFLDEFLDLVLWGHEHECLIDPVMNQQQQFYITQPGSSVATSLCEGESQLKHIAILNICNNEFEMEKYPLRSVRPFIIEDVVLSEVDGLRPTDSKGVIKHLNEKITDLIGQAKESWEQRMAETGEAIDENTEFPKPLIRLRVEYSGGFNSFNPQRFGQQFVEQVANPKDIIHFYRRRSYTDNKKIAKITPEQLAGIIPERLDHFKVEDLIEEFLNAQKLDVLPETELIDAVRIFVEKDDRDAIKEFVSGSLDKTRGYLHNEATSIDDSELKREAAKEKKQRLERYLQTHSNRDAVIIDHKPSKERSEATSDQQSSSEEELSAPTKIRKTTATKRGGKKAATTSRAAAPARKPRATRGRAKIVPSESEISEDDLLVEATPMETDEIEDVAPKSSTQRNKPRAAPTLSRGTRQSKLNFLSSQNDHNAGEEDTFASFTSAAGTGRRNLRRNRG</sequence>